<dbReference type="CDD" id="cd23375">
    <property type="entry name" value="beta-trefoil_STI_VvMLP-like"/>
    <property type="match status" value="1"/>
</dbReference>
<feature type="chain" id="PRO_5016448292" description="Miraculin" evidence="2">
    <location>
        <begin position="23"/>
        <end position="206"/>
    </location>
</feature>
<evidence type="ECO:0000256" key="1">
    <source>
        <dbReference type="ARBA" id="ARBA00005440"/>
    </source>
</evidence>
<dbReference type="EMBL" id="NQVE01000183">
    <property type="protein sequence ID" value="RAL41728.1"/>
    <property type="molecule type" value="Genomic_DNA"/>
</dbReference>
<evidence type="ECO:0000313" key="4">
    <source>
        <dbReference type="Proteomes" id="UP000249390"/>
    </source>
</evidence>
<proteinExistence type="inferred from homology"/>
<sequence length="206" mass="22226">MTMKVLLIFVLSLLFSPPLISAAAAASPAVLDVKGKPLIVGSNYFVLPVIRGGGGGLYPANTKPNTFGCPLDIIQEASEVQKGIPVVFSPVNATAAVPLSTDLNVRFYTPTICARRMGWKMDGLDESSKQYFVKTGGAEGNPGPQTLSSWFKIEKAGSDYKFVFCPTVCNVCKVVCKDVGIYVQKNGARFLVLSEIPFKVMFEKTF</sequence>
<dbReference type="InterPro" id="IPR002160">
    <property type="entry name" value="Prot_inh_Kunz-lg"/>
</dbReference>
<keyword evidence="2" id="KW-0732">Signal</keyword>
<evidence type="ECO:0000256" key="2">
    <source>
        <dbReference type="SAM" id="SignalP"/>
    </source>
</evidence>
<comment type="similarity">
    <text evidence="1">Belongs to the protease inhibitor I3 (leguminous Kunitz-type inhibitor) family.</text>
</comment>
<dbReference type="GO" id="GO:0004866">
    <property type="term" value="F:endopeptidase inhibitor activity"/>
    <property type="evidence" value="ECO:0007669"/>
    <property type="project" value="InterPro"/>
</dbReference>
<dbReference type="InterPro" id="IPR011065">
    <property type="entry name" value="Kunitz_inhibitor_STI-like_sf"/>
</dbReference>
<dbReference type="SMART" id="SM00452">
    <property type="entry name" value="STI"/>
    <property type="match status" value="1"/>
</dbReference>
<evidence type="ECO:0000313" key="3">
    <source>
        <dbReference type="EMBL" id="RAL41728.1"/>
    </source>
</evidence>
<gene>
    <name evidence="3" type="ORF">DM860_008910</name>
</gene>
<dbReference type="PANTHER" id="PTHR33107">
    <property type="entry name" value="KUNITZ TRYPSIN INHIBITOR 2"/>
    <property type="match status" value="1"/>
</dbReference>
<dbReference type="Gene3D" id="2.80.10.50">
    <property type="match status" value="1"/>
</dbReference>
<dbReference type="PRINTS" id="PR00291">
    <property type="entry name" value="KUNITZINHBTR"/>
</dbReference>
<dbReference type="SUPFAM" id="SSF50386">
    <property type="entry name" value="STI-like"/>
    <property type="match status" value="1"/>
</dbReference>
<dbReference type="PANTHER" id="PTHR33107:SF26">
    <property type="entry name" value="MIRACULIN-LIKE"/>
    <property type="match status" value="1"/>
</dbReference>
<evidence type="ECO:0008006" key="5">
    <source>
        <dbReference type="Google" id="ProtNLM"/>
    </source>
</evidence>
<organism evidence="3 4">
    <name type="scientific">Cuscuta australis</name>
    <dbReference type="NCBI Taxonomy" id="267555"/>
    <lineage>
        <taxon>Eukaryota</taxon>
        <taxon>Viridiplantae</taxon>
        <taxon>Streptophyta</taxon>
        <taxon>Embryophyta</taxon>
        <taxon>Tracheophyta</taxon>
        <taxon>Spermatophyta</taxon>
        <taxon>Magnoliopsida</taxon>
        <taxon>eudicotyledons</taxon>
        <taxon>Gunneridae</taxon>
        <taxon>Pentapetalae</taxon>
        <taxon>asterids</taxon>
        <taxon>lamiids</taxon>
        <taxon>Solanales</taxon>
        <taxon>Convolvulaceae</taxon>
        <taxon>Cuscuteae</taxon>
        <taxon>Cuscuta</taxon>
        <taxon>Cuscuta subgen. Grammica</taxon>
        <taxon>Cuscuta sect. Cleistogrammica</taxon>
    </lineage>
</organism>
<dbReference type="Pfam" id="PF00197">
    <property type="entry name" value="Kunitz_legume"/>
    <property type="match status" value="1"/>
</dbReference>
<comment type="caution">
    <text evidence="3">The sequence shown here is derived from an EMBL/GenBank/DDBJ whole genome shotgun (WGS) entry which is preliminary data.</text>
</comment>
<accession>A0A328DB86</accession>
<dbReference type="Proteomes" id="UP000249390">
    <property type="component" value="Unassembled WGS sequence"/>
</dbReference>
<keyword evidence="4" id="KW-1185">Reference proteome</keyword>
<feature type="signal peptide" evidence="2">
    <location>
        <begin position="1"/>
        <end position="22"/>
    </location>
</feature>
<name>A0A328DB86_9ASTE</name>
<protein>
    <recommendedName>
        <fullName evidence="5">Miraculin</fullName>
    </recommendedName>
</protein>
<dbReference type="AlphaFoldDB" id="A0A328DB86"/>
<reference evidence="3 4" key="1">
    <citation type="submission" date="2018-06" db="EMBL/GenBank/DDBJ databases">
        <title>The Genome of Cuscuta australis (Dodder) Provides Insight into the Evolution of Plant Parasitism.</title>
        <authorList>
            <person name="Liu H."/>
        </authorList>
    </citation>
    <scope>NUCLEOTIDE SEQUENCE [LARGE SCALE GENOMIC DNA]</scope>
    <source>
        <strain evidence="4">cv. Yunnan</strain>
        <tissue evidence="3">Vines</tissue>
    </source>
</reference>